<dbReference type="InterPro" id="IPR051536">
    <property type="entry name" value="UDG_Type-4/5"/>
</dbReference>
<dbReference type="InterPro" id="IPR036895">
    <property type="entry name" value="Uracil-DNA_glycosylase-like_sf"/>
</dbReference>
<dbReference type="AlphaFoldDB" id="A0A1F4U792"/>
<dbReference type="NCBIfam" id="TIGR00758">
    <property type="entry name" value="UDG_fam4"/>
    <property type="match status" value="1"/>
</dbReference>
<dbReference type="PANTHER" id="PTHR33693:SF1">
    <property type="entry name" value="TYPE-4 URACIL-DNA GLYCOSYLASE"/>
    <property type="match status" value="1"/>
</dbReference>
<evidence type="ECO:0000256" key="7">
    <source>
        <dbReference type="ARBA" id="ARBA00022763"/>
    </source>
</evidence>
<evidence type="ECO:0000256" key="1">
    <source>
        <dbReference type="ARBA" id="ARBA00001400"/>
    </source>
</evidence>
<evidence type="ECO:0000256" key="2">
    <source>
        <dbReference type="ARBA" id="ARBA00006521"/>
    </source>
</evidence>
<evidence type="ECO:0000256" key="8">
    <source>
        <dbReference type="ARBA" id="ARBA00022801"/>
    </source>
</evidence>
<dbReference type="GO" id="GO:0051539">
    <property type="term" value="F:4 iron, 4 sulfur cluster binding"/>
    <property type="evidence" value="ECO:0007669"/>
    <property type="project" value="UniProtKB-KW"/>
</dbReference>
<evidence type="ECO:0000313" key="13">
    <source>
        <dbReference type="EMBL" id="OGC40749.1"/>
    </source>
</evidence>
<name>A0A1F4U792_UNCSA</name>
<evidence type="ECO:0000256" key="11">
    <source>
        <dbReference type="ARBA" id="ARBA00023204"/>
    </source>
</evidence>
<keyword evidence="7" id="KW-0227">DNA damage</keyword>
<dbReference type="SUPFAM" id="SSF52141">
    <property type="entry name" value="Uracil-DNA glycosylase-like"/>
    <property type="match status" value="1"/>
</dbReference>
<keyword evidence="8" id="KW-0378">Hydrolase</keyword>
<dbReference type="GO" id="GO:0006281">
    <property type="term" value="P:DNA repair"/>
    <property type="evidence" value="ECO:0007669"/>
    <property type="project" value="UniProtKB-KW"/>
</dbReference>
<feature type="domain" description="Uracil-DNA glycosylase-like" evidence="12">
    <location>
        <begin position="32"/>
        <end position="187"/>
    </location>
</feature>
<keyword evidence="10" id="KW-0411">Iron-sulfur</keyword>
<keyword evidence="5" id="KW-0004">4Fe-4S</keyword>
<dbReference type="SMART" id="SM00986">
    <property type="entry name" value="UDG"/>
    <property type="match status" value="1"/>
</dbReference>
<dbReference type="PANTHER" id="PTHR33693">
    <property type="entry name" value="TYPE-5 URACIL-DNA GLYCOSYLASE"/>
    <property type="match status" value="1"/>
</dbReference>
<dbReference type="EC" id="3.2.2.27" evidence="3"/>
<gene>
    <name evidence="13" type="ORF">A2438_00415</name>
</gene>
<comment type="similarity">
    <text evidence="2">Belongs to the uracil-DNA glycosylase (UDG) superfamily. Type 4 (UDGa) family.</text>
</comment>
<evidence type="ECO:0000256" key="6">
    <source>
        <dbReference type="ARBA" id="ARBA00022723"/>
    </source>
</evidence>
<reference evidence="13 14" key="1">
    <citation type="journal article" date="2016" name="Nat. Commun.">
        <title>Thousands of microbial genomes shed light on interconnected biogeochemical processes in an aquifer system.</title>
        <authorList>
            <person name="Anantharaman K."/>
            <person name="Brown C.T."/>
            <person name="Hug L.A."/>
            <person name="Sharon I."/>
            <person name="Castelle C.J."/>
            <person name="Probst A.J."/>
            <person name="Thomas B.C."/>
            <person name="Singh A."/>
            <person name="Wilkins M.J."/>
            <person name="Karaoz U."/>
            <person name="Brodie E.L."/>
            <person name="Williams K.H."/>
            <person name="Hubbard S.S."/>
            <person name="Banfield J.F."/>
        </authorList>
    </citation>
    <scope>NUCLEOTIDE SEQUENCE [LARGE SCALE GENOMIC DNA]</scope>
</reference>
<evidence type="ECO:0000313" key="14">
    <source>
        <dbReference type="Proteomes" id="UP000179242"/>
    </source>
</evidence>
<dbReference type="Proteomes" id="UP000179242">
    <property type="component" value="Unassembled WGS sequence"/>
</dbReference>
<dbReference type="SMART" id="SM00987">
    <property type="entry name" value="UreE_C"/>
    <property type="match status" value="1"/>
</dbReference>
<keyword evidence="6" id="KW-0479">Metal-binding</keyword>
<keyword evidence="11" id="KW-0234">DNA repair</keyword>
<comment type="catalytic activity">
    <reaction evidence="1">
        <text>Hydrolyzes single-stranded DNA or mismatched double-stranded DNA and polynucleotides, releasing free uracil.</text>
        <dbReference type="EC" id="3.2.2.27"/>
    </reaction>
</comment>
<dbReference type="InterPro" id="IPR005122">
    <property type="entry name" value="Uracil-DNA_glycosylase-like"/>
</dbReference>
<evidence type="ECO:0000256" key="10">
    <source>
        <dbReference type="ARBA" id="ARBA00023014"/>
    </source>
</evidence>
<evidence type="ECO:0000256" key="9">
    <source>
        <dbReference type="ARBA" id="ARBA00023004"/>
    </source>
</evidence>
<protein>
    <recommendedName>
        <fullName evidence="4">Type-4 uracil-DNA glycosylase</fullName>
        <ecNumber evidence="3">3.2.2.27</ecNumber>
    </recommendedName>
</protein>
<accession>A0A1F4U792</accession>
<dbReference type="GO" id="GO:0046872">
    <property type="term" value="F:metal ion binding"/>
    <property type="evidence" value="ECO:0007669"/>
    <property type="project" value="UniProtKB-KW"/>
</dbReference>
<proteinExistence type="inferred from homology"/>
<evidence type="ECO:0000259" key="12">
    <source>
        <dbReference type="SMART" id="SM00986"/>
    </source>
</evidence>
<evidence type="ECO:0000256" key="5">
    <source>
        <dbReference type="ARBA" id="ARBA00022485"/>
    </source>
</evidence>
<dbReference type="GO" id="GO:0004844">
    <property type="term" value="F:uracil DNA N-glycosylase activity"/>
    <property type="evidence" value="ECO:0007669"/>
    <property type="project" value="UniProtKB-EC"/>
</dbReference>
<evidence type="ECO:0000256" key="4">
    <source>
        <dbReference type="ARBA" id="ARBA00019403"/>
    </source>
</evidence>
<dbReference type="CDD" id="cd10030">
    <property type="entry name" value="UDG-F4_TTUDGA_SPO1dp_like"/>
    <property type="match status" value="1"/>
</dbReference>
<dbReference type="Pfam" id="PF03167">
    <property type="entry name" value="UDG"/>
    <property type="match status" value="1"/>
</dbReference>
<evidence type="ECO:0000256" key="3">
    <source>
        <dbReference type="ARBA" id="ARBA00012030"/>
    </source>
</evidence>
<dbReference type="Gene3D" id="3.40.470.10">
    <property type="entry name" value="Uracil-DNA glycosylase-like domain"/>
    <property type="match status" value="1"/>
</dbReference>
<keyword evidence="9" id="KW-0408">Iron</keyword>
<dbReference type="EMBL" id="MEUJ01000002">
    <property type="protein sequence ID" value="OGC40749.1"/>
    <property type="molecule type" value="Genomic_DNA"/>
</dbReference>
<comment type="caution">
    <text evidence="13">The sequence shown here is derived from an EMBL/GenBank/DDBJ whole genome shotgun (WGS) entry which is preliminary data.</text>
</comment>
<organism evidence="13 14">
    <name type="scientific">candidate division WOR-1 bacterium RIFOXYC2_FULL_46_14</name>
    <dbReference type="NCBI Taxonomy" id="1802587"/>
    <lineage>
        <taxon>Bacteria</taxon>
        <taxon>Bacillati</taxon>
        <taxon>Saganbacteria</taxon>
    </lineage>
</organism>
<dbReference type="InterPro" id="IPR005273">
    <property type="entry name" value="Ura-DNA_glyco_family4"/>
</dbReference>
<sequence>MDLCNLSYEEVKEIASKCQKCALSQTRINVVFGHGPVPCDIMLIGEAPGADEDEQGLPFVGRSGKLLTQILESINIKRPDDIYIANTLKCRPPGNRTPNPSEQEACWPYLEAQLNLVKPKILLLSGTPSVKRVLKIDEPISKIRGQWFKLPGYPDISVMPIFHPSYLLRNPQKTKGSPKWLTWQDMIEVKNALEYLKKVKELSE</sequence>